<dbReference type="RefSeq" id="XP_022404453.1">
    <property type="nucleotide sequence ID" value="XM_022550635.1"/>
</dbReference>
<sequence length="89" mass="10216">MHSGQMKDYTLRLYYGSPEIYQKYDDNIASLVKTKYGEAGAINFIEPPDYEDQTHFFVFEAPIDASDKVHAVKLEDDIIVVLETLLPDE</sequence>
<gene>
    <name evidence="1" type="ORF">ASPGLDRAFT_991992</name>
</gene>
<dbReference type="EMBL" id="KV878890">
    <property type="protein sequence ID" value="OJJ87770.1"/>
    <property type="molecule type" value="Genomic_DNA"/>
</dbReference>
<keyword evidence="2" id="KW-1185">Reference proteome</keyword>
<organism evidence="1 2">
    <name type="scientific">Aspergillus glaucus CBS 516.65</name>
    <dbReference type="NCBI Taxonomy" id="1160497"/>
    <lineage>
        <taxon>Eukaryota</taxon>
        <taxon>Fungi</taxon>
        <taxon>Dikarya</taxon>
        <taxon>Ascomycota</taxon>
        <taxon>Pezizomycotina</taxon>
        <taxon>Eurotiomycetes</taxon>
        <taxon>Eurotiomycetidae</taxon>
        <taxon>Eurotiales</taxon>
        <taxon>Aspergillaceae</taxon>
        <taxon>Aspergillus</taxon>
        <taxon>Aspergillus subgen. Aspergillus</taxon>
    </lineage>
</organism>
<dbReference type="VEuPathDB" id="FungiDB:ASPGLDRAFT_991992"/>
<dbReference type="Proteomes" id="UP000184300">
    <property type="component" value="Unassembled WGS sequence"/>
</dbReference>
<evidence type="ECO:0000313" key="1">
    <source>
        <dbReference type="EMBL" id="OJJ87770.1"/>
    </source>
</evidence>
<name>A0A1L9VV46_ASPGL</name>
<reference evidence="2" key="1">
    <citation type="journal article" date="2017" name="Genome Biol.">
        <title>Comparative genomics reveals high biological diversity and specific adaptations in the industrially and medically important fungal genus Aspergillus.</title>
        <authorList>
            <person name="de Vries R.P."/>
            <person name="Riley R."/>
            <person name="Wiebenga A."/>
            <person name="Aguilar-Osorio G."/>
            <person name="Amillis S."/>
            <person name="Uchima C.A."/>
            <person name="Anderluh G."/>
            <person name="Asadollahi M."/>
            <person name="Askin M."/>
            <person name="Barry K."/>
            <person name="Battaglia E."/>
            <person name="Bayram O."/>
            <person name="Benocci T."/>
            <person name="Braus-Stromeyer S.A."/>
            <person name="Caldana C."/>
            <person name="Canovas D."/>
            <person name="Cerqueira G.C."/>
            <person name="Chen F."/>
            <person name="Chen W."/>
            <person name="Choi C."/>
            <person name="Clum A."/>
            <person name="Dos Santos R.A."/>
            <person name="Damasio A.R."/>
            <person name="Diallinas G."/>
            <person name="Emri T."/>
            <person name="Fekete E."/>
            <person name="Flipphi M."/>
            <person name="Freyberg S."/>
            <person name="Gallo A."/>
            <person name="Gournas C."/>
            <person name="Habgood R."/>
            <person name="Hainaut M."/>
            <person name="Harispe M.L."/>
            <person name="Henrissat B."/>
            <person name="Hilden K.S."/>
            <person name="Hope R."/>
            <person name="Hossain A."/>
            <person name="Karabika E."/>
            <person name="Karaffa L."/>
            <person name="Karanyi Z."/>
            <person name="Krasevec N."/>
            <person name="Kuo A."/>
            <person name="Kusch H."/>
            <person name="LaButti K."/>
            <person name="Lagendijk E.L."/>
            <person name="Lapidus A."/>
            <person name="Levasseur A."/>
            <person name="Lindquist E."/>
            <person name="Lipzen A."/>
            <person name="Logrieco A.F."/>
            <person name="MacCabe A."/>
            <person name="Maekelae M.R."/>
            <person name="Malavazi I."/>
            <person name="Melin P."/>
            <person name="Meyer V."/>
            <person name="Mielnichuk N."/>
            <person name="Miskei M."/>
            <person name="Molnar A.P."/>
            <person name="Mule G."/>
            <person name="Ngan C.Y."/>
            <person name="Orejas M."/>
            <person name="Orosz E."/>
            <person name="Ouedraogo J.P."/>
            <person name="Overkamp K.M."/>
            <person name="Park H.-S."/>
            <person name="Perrone G."/>
            <person name="Piumi F."/>
            <person name="Punt P.J."/>
            <person name="Ram A.F."/>
            <person name="Ramon A."/>
            <person name="Rauscher S."/>
            <person name="Record E."/>
            <person name="Riano-Pachon D.M."/>
            <person name="Robert V."/>
            <person name="Roehrig J."/>
            <person name="Ruller R."/>
            <person name="Salamov A."/>
            <person name="Salih N.S."/>
            <person name="Samson R.A."/>
            <person name="Sandor E."/>
            <person name="Sanguinetti M."/>
            <person name="Schuetze T."/>
            <person name="Sepcic K."/>
            <person name="Shelest E."/>
            <person name="Sherlock G."/>
            <person name="Sophianopoulou V."/>
            <person name="Squina F.M."/>
            <person name="Sun H."/>
            <person name="Susca A."/>
            <person name="Todd R.B."/>
            <person name="Tsang A."/>
            <person name="Unkles S.E."/>
            <person name="van de Wiele N."/>
            <person name="van Rossen-Uffink D."/>
            <person name="Oliveira J.V."/>
            <person name="Vesth T.C."/>
            <person name="Visser J."/>
            <person name="Yu J.-H."/>
            <person name="Zhou M."/>
            <person name="Andersen M.R."/>
            <person name="Archer D.B."/>
            <person name="Baker S.E."/>
            <person name="Benoit I."/>
            <person name="Brakhage A.A."/>
            <person name="Braus G.H."/>
            <person name="Fischer R."/>
            <person name="Frisvad J.C."/>
            <person name="Goldman G.H."/>
            <person name="Houbraken J."/>
            <person name="Oakley B."/>
            <person name="Pocsi I."/>
            <person name="Scazzocchio C."/>
            <person name="Seiboth B."/>
            <person name="vanKuyk P.A."/>
            <person name="Wortman J."/>
            <person name="Dyer P.S."/>
            <person name="Grigoriev I.V."/>
        </authorList>
    </citation>
    <scope>NUCLEOTIDE SEQUENCE [LARGE SCALE GENOMIC DNA]</scope>
    <source>
        <strain evidence="2">CBS 516.65</strain>
    </source>
</reference>
<protein>
    <recommendedName>
        <fullName evidence="3">EthD domain-containing protein</fullName>
    </recommendedName>
</protein>
<dbReference type="GeneID" id="34466895"/>
<evidence type="ECO:0000313" key="2">
    <source>
        <dbReference type="Proteomes" id="UP000184300"/>
    </source>
</evidence>
<evidence type="ECO:0008006" key="3">
    <source>
        <dbReference type="Google" id="ProtNLM"/>
    </source>
</evidence>
<dbReference type="OrthoDB" id="10383260at2759"/>
<accession>A0A1L9VV46</accession>
<proteinExistence type="predicted"/>
<dbReference type="AlphaFoldDB" id="A0A1L9VV46"/>